<evidence type="ECO:0000256" key="8">
    <source>
        <dbReference type="ARBA" id="ARBA00023277"/>
    </source>
</evidence>
<dbReference type="PROSITE" id="PS51760">
    <property type="entry name" value="GH10_2"/>
    <property type="match status" value="1"/>
</dbReference>
<name>A0A9P8C2Z3_9HELO</name>
<evidence type="ECO:0000256" key="2">
    <source>
        <dbReference type="ARBA" id="ARBA00004613"/>
    </source>
</evidence>
<dbReference type="Gene3D" id="3.20.20.80">
    <property type="entry name" value="Glycosidases"/>
    <property type="match status" value="1"/>
</dbReference>
<feature type="active site" description="Nucleophile" evidence="11">
    <location>
        <position position="253"/>
    </location>
</feature>
<keyword evidence="9 12" id="KW-0326">Glycosidase</keyword>
<comment type="subcellular location">
    <subcellularLocation>
        <location evidence="2">Secreted</location>
    </subcellularLocation>
</comment>
<evidence type="ECO:0000256" key="1">
    <source>
        <dbReference type="ARBA" id="ARBA00000681"/>
    </source>
</evidence>
<dbReference type="PRINTS" id="PR00134">
    <property type="entry name" value="GLHYDRLASE10"/>
</dbReference>
<dbReference type="PANTHER" id="PTHR31490:SF35">
    <property type="entry name" value="ENDO-1,4-BETA-XYLANASE"/>
    <property type="match status" value="1"/>
</dbReference>
<keyword evidence="7 12" id="KW-0378">Hydrolase</keyword>
<keyword evidence="6" id="KW-0858">Xylan degradation</keyword>
<dbReference type="SUPFAM" id="SSF51445">
    <property type="entry name" value="(Trans)glycosidases"/>
    <property type="match status" value="1"/>
</dbReference>
<dbReference type="GO" id="GO:0005576">
    <property type="term" value="C:extracellular region"/>
    <property type="evidence" value="ECO:0007669"/>
    <property type="project" value="UniProtKB-SubCell"/>
</dbReference>
<keyword evidence="8 12" id="KW-0119">Carbohydrate metabolism</keyword>
<protein>
    <recommendedName>
        <fullName evidence="12">Beta-xylanase</fullName>
        <ecNumber evidence="12">3.2.1.8</ecNumber>
    </recommendedName>
</protein>
<evidence type="ECO:0000259" key="14">
    <source>
        <dbReference type="PROSITE" id="PS51760"/>
    </source>
</evidence>
<dbReference type="PROSITE" id="PS00591">
    <property type="entry name" value="GH10_1"/>
    <property type="match status" value="1"/>
</dbReference>
<dbReference type="InterPro" id="IPR017853">
    <property type="entry name" value="GH"/>
</dbReference>
<evidence type="ECO:0000256" key="4">
    <source>
        <dbReference type="ARBA" id="ARBA00007495"/>
    </source>
</evidence>
<dbReference type="InterPro" id="IPR001000">
    <property type="entry name" value="GH10_dom"/>
</dbReference>
<evidence type="ECO:0000256" key="6">
    <source>
        <dbReference type="ARBA" id="ARBA00022651"/>
    </source>
</evidence>
<dbReference type="InterPro" id="IPR044846">
    <property type="entry name" value="GH10"/>
</dbReference>
<dbReference type="PANTHER" id="PTHR31490">
    <property type="entry name" value="GLYCOSYL HYDROLASE"/>
    <property type="match status" value="1"/>
</dbReference>
<evidence type="ECO:0000256" key="9">
    <source>
        <dbReference type="ARBA" id="ARBA00023295"/>
    </source>
</evidence>
<gene>
    <name evidence="15" type="ORF">BJ875DRAFT_506353</name>
</gene>
<evidence type="ECO:0000256" key="12">
    <source>
        <dbReference type="RuleBase" id="RU361174"/>
    </source>
</evidence>
<evidence type="ECO:0000256" key="13">
    <source>
        <dbReference type="SAM" id="SignalP"/>
    </source>
</evidence>
<evidence type="ECO:0000313" key="15">
    <source>
        <dbReference type="EMBL" id="KAG9231944.1"/>
    </source>
</evidence>
<evidence type="ECO:0000256" key="11">
    <source>
        <dbReference type="PROSITE-ProRule" id="PRU10061"/>
    </source>
</evidence>
<dbReference type="Proteomes" id="UP000824998">
    <property type="component" value="Unassembled WGS sequence"/>
</dbReference>
<comment type="caution">
    <text evidence="15">The sequence shown here is derived from an EMBL/GenBank/DDBJ whole genome shotgun (WGS) entry which is preliminary data.</text>
</comment>
<dbReference type="Pfam" id="PF00331">
    <property type="entry name" value="Glyco_hydro_10"/>
    <property type="match status" value="1"/>
</dbReference>
<dbReference type="GO" id="GO:0031176">
    <property type="term" value="F:endo-1,4-beta-xylanase activity"/>
    <property type="evidence" value="ECO:0007669"/>
    <property type="project" value="UniProtKB-EC"/>
</dbReference>
<evidence type="ECO:0000256" key="10">
    <source>
        <dbReference type="ARBA" id="ARBA00023326"/>
    </source>
</evidence>
<comment type="catalytic activity">
    <reaction evidence="1 12">
        <text>Endohydrolysis of (1-&gt;4)-beta-D-xylosidic linkages in xylans.</text>
        <dbReference type="EC" id="3.2.1.8"/>
    </reaction>
</comment>
<dbReference type="EMBL" id="MU251573">
    <property type="protein sequence ID" value="KAG9231944.1"/>
    <property type="molecule type" value="Genomic_DNA"/>
</dbReference>
<keyword evidence="13" id="KW-0732">Signal</keyword>
<dbReference type="OrthoDB" id="3055998at2759"/>
<feature type="signal peptide" evidence="13">
    <location>
        <begin position="1"/>
        <end position="16"/>
    </location>
</feature>
<dbReference type="InterPro" id="IPR031158">
    <property type="entry name" value="GH10_AS"/>
</dbReference>
<dbReference type="SMART" id="SM00633">
    <property type="entry name" value="Glyco_10"/>
    <property type="match status" value="1"/>
</dbReference>
<organism evidence="15 16">
    <name type="scientific">Amylocarpus encephaloides</name>
    <dbReference type="NCBI Taxonomy" id="45428"/>
    <lineage>
        <taxon>Eukaryota</taxon>
        <taxon>Fungi</taxon>
        <taxon>Dikarya</taxon>
        <taxon>Ascomycota</taxon>
        <taxon>Pezizomycotina</taxon>
        <taxon>Leotiomycetes</taxon>
        <taxon>Helotiales</taxon>
        <taxon>Helotiales incertae sedis</taxon>
        <taxon>Amylocarpus</taxon>
    </lineage>
</organism>
<keyword evidence="16" id="KW-1185">Reference proteome</keyword>
<evidence type="ECO:0000256" key="3">
    <source>
        <dbReference type="ARBA" id="ARBA00004851"/>
    </source>
</evidence>
<reference evidence="15" key="1">
    <citation type="journal article" date="2021" name="IMA Fungus">
        <title>Genomic characterization of three marine fungi, including Emericellopsis atlantica sp. nov. with signatures of a generalist lifestyle and marine biomass degradation.</title>
        <authorList>
            <person name="Hagestad O.C."/>
            <person name="Hou L."/>
            <person name="Andersen J.H."/>
            <person name="Hansen E.H."/>
            <person name="Altermark B."/>
            <person name="Li C."/>
            <person name="Kuhnert E."/>
            <person name="Cox R.J."/>
            <person name="Crous P.W."/>
            <person name="Spatafora J.W."/>
            <person name="Lail K."/>
            <person name="Amirebrahimi M."/>
            <person name="Lipzen A."/>
            <person name="Pangilinan J."/>
            <person name="Andreopoulos W."/>
            <person name="Hayes R.D."/>
            <person name="Ng V."/>
            <person name="Grigoriev I.V."/>
            <person name="Jackson S.A."/>
            <person name="Sutton T.D.S."/>
            <person name="Dobson A.D.W."/>
            <person name="Rama T."/>
        </authorList>
    </citation>
    <scope>NUCLEOTIDE SEQUENCE</scope>
    <source>
        <strain evidence="15">TRa018bII</strain>
    </source>
</reference>
<evidence type="ECO:0000256" key="5">
    <source>
        <dbReference type="ARBA" id="ARBA00022525"/>
    </source>
</evidence>
<proteinExistence type="inferred from homology"/>
<evidence type="ECO:0000256" key="7">
    <source>
        <dbReference type="ARBA" id="ARBA00022801"/>
    </source>
</evidence>
<accession>A0A9P8C2Z3</accession>
<keyword evidence="10 12" id="KW-0624">Polysaccharide degradation</keyword>
<keyword evidence="5" id="KW-0964">Secreted</keyword>
<comment type="pathway">
    <text evidence="3">Glycan degradation; xylan degradation.</text>
</comment>
<dbReference type="EC" id="3.2.1.8" evidence="12"/>
<dbReference type="AlphaFoldDB" id="A0A9P8C2Z3"/>
<evidence type="ECO:0000313" key="16">
    <source>
        <dbReference type="Proteomes" id="UP000824998"/>
    </source>
</evidence>
<sequence length="385" mass="41055">MLLYALLSLLLPVASAQLHSLAISSGLQYFGTATDNSELVDASLVSALSNHSEFGQVTPGNSQKWDSIEPGPNTFSFAKGDEIAALGKQNSQLLRCHTLVWFQQLPTWVQNGTWTNETLIAAMENHITTTVTHYKGSCHSWDVVNEALEADGSFRKSIFFSTIGEAYLKIAFDATAAADPDVKLYYNDFGIETPGPKTSAALNIVRSLKASGTRIDGVGLQSHFIVGSTPSREVQIANLESFTSLGVEVAITELDIRMTLPSTAAQESQQTTDYQNTASACVAVANCVGLSVWGFSDKYSWVPSTFPGTGSACPFDENLARKSAYYGIIAGLVGGSGPPSNAVTGANNSPLFFELNSTTMNSSGALLGSVRPRIYLLCVGAFIFV</sequence>
<feature type="chain" id="PRO_5040282635" description="Beta-xylanase" evidence="13">
    <location>
        <begin position="17"/>
        <end position="385"/>
    </location>
</feature>
<feature type="domain" description="GH10" evidence="14">
    <location>
        <begin position="24"/>
        <end position="331"/>
    </location>
</feature>
<dbReference type="GO" id="GO:0045493">
    <property type="term" value="P:xylan catabolic process"/>
    <property type="evidence" value="ECO:0007669"/>
    <property type="project" value="UniProtKB-KW"/>
</dbReference>
<comment type="similarity">
    <text evidence="4 12">Belongs to the glycosyl hydrolase 10 (cellulase F) family.</text>
</comment>